<evidence type="ECO:0000313" key="2">
    <source>
        <dbReference type="WBParaSite" id="PTRK_0000743300.1"/>
    </source>
</evidence>
<reference evidence="2" key="1">
    <citation type="submission" date="2017-02" db="UniProtKB">
        <authorList>
            <consortium name="WormBaseParasite"/>
        </authorList>
    </citation>
    <scope>IDENTIFICATION</scope>
</reference>
<organism evidence="1 2">
    <name type="scientific">Parastrongyloides trichosuri</name>
    <name type="common">Possum-specific nematode worm</name>
    <dbReference type="NCBI Taxonomy" id="131310"/>
    <lineage>
        <taxon>Eukaryota</taxon>
        <taxon>Metazoa</taxon>
        <taxon>Ecdysozoa</taxon>
        <taxon>Nematoda</taxon>
        <taxon>Chromadorea</taxon>
        <taxon>Rhabditida</taxon>
        <taxon>Tylenchina</taxon>
        <taxon>Panagrolaimomorpha</taxon>
        <taxon>Strongyloidoidea</taxon>
        <taxon>Strongyloididae</taxon>
        <taxon>Parastrongyloides</taxon>
    </lineage>
</organism>
<dbReference type="STRING" id="131310.A0A0N4ZHN7"/>
<name>A0A0N4ZHN7_PARTI</name>
<protein>
    <submittedName>
        <fullName evidence="2">Uncharacterized protein</fullName>
    </submittedName>
</protein>
<keyword evidence="1" id="KW-1185">Reference proteome</keyword>
<proteinExistence type="predicted"/>
<dbReference type="WBParaSite" id="PTRK_0000743300.1">
    <property type="protein sequence ID" value="PTRK_0000743300.1"/>
    <property type="gene ID" value="PTRK_0000743300"/>
</dbReference>
<accession>A0A0N4ZHN7</accession>
<dbReference type="AlphaFoldDB" id="A0A0N4ZHN7"/>
<evidence type="ECO:0000313" key="1">
    <source>
        <dbReference type="Proteomes" id="UP000038045"/>
    </source>
</evidence>
<sequence>MEFCIFAVIDDNYTAFEIREQFHKDISMFMYKIDEDIQVIRDKVRVSIDSCNLKDDRLNFLLTIHKYQQAVGVIVKELSENINDSIEKTLEMKIGGIINATIEKNIIIKMAHLRKEISKPIMSFGPRTRKFI</sequence>
<dbReference type="Proteomes" id="UP000038045">
    <property type="component" value="Unplaced"/>
</dbReference>